<gene>
    <name evidence="1" type="ORF">CYLTODRAFT_326586</name>
</gene>
<dbReference type="Proteomes" id="UP000054007">
    <property type="component" value="Unassembled WGS sequence"/>
</dbReference>
<dbReference type="OrthoDB" id="6613063at2759"/>
<protein>
    <submittedName>
        <fullName evidence="1">Uncharacterized protein</fullName>
    </submittedName>
</protein>
<feature type="non-terminal residue" evidence="1">
    <location>
        <position position="58"/>
    </location>
</feature>
<name>A0A0D7ARJ5_9AGAR</name>
<dbReference type="EMBL" id="KN881398">
    <property type="protein sequence ID" value="KIY60655.1"/>
    <property type="molecule type" value="Genomic_DNA"/>
</dbReference>
<dbReference type="STRING" id="1314674.A0A0D7ARJ5"/>
<feature type="non-terminal residue" evidence="1">
    <location>
        <position position="1"/>
    </location>
</feature>
<accession>A0A0D7ARJ5</accession>
<proteinExistence type="predicted"/>
<reference evidence="1 2" key="1">
    <citation type="journal article" date="2015" name="Fungal Genet. Biol.">
        <title>Evolution of novel wood decay mechanisms in Agaricales revealed by the genome sequences of Fistulina hepatica and Cylindrobasidium torrendii.</title>
        <authorList>
            <person name="Floudas D."/>
            <person name="Held B.W."/>
            <person name="Riley R."/>
            <person name="Nagy L.G."/>
            <person name="Koehler G."/>
            <person name="Ransdell A.S."/>
            <person name="Younus H."/>
            <person name="Chow J."/>
            <person name="Chiniquy J."/>
            <person name="Lipzen A."/>
            <person name="Tritt A."/>
            <person name="Sun H."/>
            <person name="Haridas S."/>
            <person name="LaButti K."/>
            <person name="Ohm R.A."/>
            <person name="Kues U."/>
            <person name="Blanchette R.A."/>
            <person name="Grigoriev I.V."/>
            <person name="Minto R.E."/>
            <person name="Hibbett D.S."/>
        </authorList>
    </citation>
    <scope>NUCLEOTIDE SEQUENCE [LARGE SCALE GENOMIC DNA]</scope>
    <source>
        <strain evidence="1 2">FP15055 ss-10</strain>
    </source>
</reference>
<evidence type="ECO:0000313" key="1">
    <source>
        <dbReference type="EMBL" id="KIY60655.1"/>
    </source>
</evidence>
<organism evidence="1 2">
    <name type="scientific">Cylindrobasidium torrendii FP15055 ss-10</name>
    <dbReference type="NCBI Taxonomy" id="1314674"/>
    <lineage>
        <taxon>Eukaryota</taxon>
        <taxon>Fungi</taxon>
        <taxon>Dikarya</taxon>
        <taxon>Basidiomycota</taxon>
        <taxon>Agaricomycotina</taxon>
        <taxon>Agaricomycetes</taxon>
        <taxon>Agaricomycetidae</taxon>
        <taxon>Agaricales</taxon>
        <taxon>Marasmiineae</taxon>
        <taxon>Physalacriaceae</taxon>
        <taxon>Cylindrobasidium</taxon>
    </lineage>
</organism>
<keyword evidence="2" id="KW-1185">Reference proteome</keyword>
<sequence>LLHIADSILAMGPVWCYWAFAMERFCGIISPHVRSRRHPWRSIDRYMLERSQLQQLIV</sequence>
<dbReference type="AlphaFoldDB" id="A0A0D7ARJ5"/>
<evidence type="ECO:0000313" key="2">
    <source>
        <dbReference type="Proteomes" id="UP000054007"/>
    </source>
</evidence>